<dbReference type="OrthoDB" id="6247875at2759"/>
<dbReference type="FunFam" id="1.10.30.10:FF:000041">
    <property type="entry name" value="HMG box family protein"/>
    <property type="match status" value="1"/>
</dbReference>
<dbReference type="Gene3D" id="1.10.30.10">
    <property type="entry name" value="High mobility group box domain"/>
    <property type="match status" value="1"/>
</dbReference>
<keyword evidence="3" id="KW-0804">Transcription</keyword>
<dbReference type="InterPro" id="IPR009071">
    <property type="entry name" value="HMG_box_dom"/>
</dbReference>
<accession>A0A1E4TLL2</accession>
<gene>
    <name evidence="7" type="ORF">CANCADRAFT_43246</name>
</gene>
<dbReference type="InterPro" id="IPR050140">
    <property type="entry name" value="SRY-related_HMG-box_TF-like"/>
</dbReference>
<dbReference type="EMBL" id="KV453841">
    <property type="protein sequence ID" value="ODV92651.1"/>
    <property type="molecule type" value="Genomic_DNA"/>
</dbReference>
<evidence type="ECO:0000256" key="4">
    <source>
        <dbReference type="PROSITE-ProRule" id="PRU00267"/>
    </source>
</evidence>
<feature type="DNA-binding region" description="HMG box" evidence="4">
    <location>
        <begin position="66"/>
        <end position="134"/>
    </location>
</feature>
<evidence type="ECO:0000256" key="5">
    <source>
        <dbReference type="SAM" id="MobiDB-lite"/>
    </source>
</evidence>
<evidence type="ECO:0000313" key="8">
    <source>
        <dbReference type="Proteomes" id="UP000095023"/>
    </source>
</evidence>
<keyword evidence="2 4" id="KW-0238">DNA-binding</keyword>
<dbReference type="GO" id="GO:0030154">
    <property type="term" value="P:cell differentiation"/>
    <property type="evidence" value="ECO:0007669"/>
    <property type="project" value="TreeGrafter"/>
</dbReference>
<dbReference type="Proteomes" id="UP000095023">
    <property type="component" value="Unassembled WGS sequence"/>
</dbReference>
<dbReference type="SMART" id="SM00398">
    <property type="entry name" value="HMG"/>
    <property type="match status" value="1"/>
</dbReference>
<reference evidence="8" key="1">
    <citation type="submission" date="2016-02" db="EMBL/GenBank/DDBJ databases">
        <title>Comparative genomics of biotechnologically important yeasts.</title>
        <authorList>
            <consortium name="DOE Joint Genome Institute"/>
            <person name="Riley R."/>
            <person name="Haridas S."/>
            <person name="Wolfe K.H."/>
            <person name="Lopes M.R."/>
            <person name="Hittinger C.T."/>
            <person name="Goker M."/>
            <person name="Salamov A."/>
            <person name="Wisecaver J."/>
            <person name="Long T.M."/>
            <person name="Aerts A.L."/>
            <person name="Barry K."/>
            <person name="Choi C."/>
            <person name="Clum A."/>
            <person name="Coughlan A.Y."/>
            <person name="Deshpande S."/>
            <person name="Douglass A.P."/>
            <person name="Hanson S.J."/>
            <person name="Klenk H.-P."/>
            <person name="Labutti K."/>
            <person name="Lapidus A."/>
            <person name="Lindquist E."/>
            <person name="Lipzen A."/>
            <person name="Meier-Kolthoff J.P."/>
            <person name="Ohm R.A."/>
            <person name="Otillar R.P."/>
            <person name="Pangilinan J."/>
            <person name="Peng Y."/>
            <person name="Rokas A."/>
            <person name="Rosa C.A."/>
            <person name="Scheuner C."/>
            <person name="Sibirny A.A."/>
            <person name="Slot J.C."/>
            <person name="Stielow J.B."/>
            <person name="Sun H."/>
            <person name="Kurtzman C.P."/>
            <person name="Blackwell M."/>
            <person name="Jeffries T.W."/>
            <person name="Grigoriev I.V."/>
        </authorList>
    </citation>
    <scope>NUCLEOTIDE SEQUENCE [LARGE SCALE GENOMIC DNA]</scope>
    <source>
        <strain evidence="8">NRRL Y-17796</strain>
    </source>
</reference>
<evidence type="ECO:0000256" key="3">
    <source>
        <dbReference type="ARBA" id="ARBA00023163"/>
    </source>
</evidence>
<evidence type="ECO:0000259" key="6">
    <source>
        <dbReference type="PROSITE" id="PS50118"/>
    </source>
</evidence>
<feature type="domain" description="HMG box" evidence="6">
    <location>
        <begin position="66"/>
        <end position="134"/>
    </location>
</feature>
<name>A0A1E4TLL2_9ASCO</name>
<keyword evidence="8" id="KW-1185">Reference proteome</keyword>
<dbReference type="InterPro" id="IPR036910">
    <property type="entry name" value="HMG_box_dom_sf"/>
</dbReference>
<dbReference type="GO" id="GO:0001228">
    <property type="term" value="F:DNA-binding transcription activator activity, RNA polymerase II-specific"/>
    <property type="evidence" value="ECO:0007669"/>
    <property type="project" value="TreeGrafter"/>
</dbReference>
<evidence type="ECO:0000313" key="7">
    <source>
        <dbReference type="EMBL" id="ODV92651.1"/>
    </source>
</evidence>
<dbReference type="GO" id="GO:0000122">
    <property type="term" value="P:negative regulation of transcription by RNA polymerase II"/>
    <property type="evidence" value="ECO:0007669"/>
    <property type="project" value="UniProtKB-ARBA"/>
</dbReference>
<feature type="region of interest" description="Disordered" evidence="5">
    <location>
        <begin position="1"/>
        <end position="51"/>
    </location>
</feature>
<evidence type="ECO:0000256" key="2">
    <source>
        <dbReference type="ARBA" id="ARBA00023125"/>
    </source>
</evidence>
<keyword evidence="1" id="KW-0805">Transcription regulation</keyword>
<dbReference type="PANTHER" id="PTHR10270:SF161">
    <property type="entry name" value="SEX-DETERMINING REGION Y PROTEIN"/>
    <property type="match status" value="1"/>
</dbReference>
<dbReference type="PANTHER" id="PTHR10270">
    <property type="entry name" value="SOX TRANSCRIPTION FACTOR"/>
    <property type="match status" value="1"/>
</dbReference>
<feature type="region of interest" description="Disordered" evidence="5">
    <location>
        <begin position="342"/>
        <end position="379"/>
    </location>
</feature>
<dbReference type="AlphaFoldDB" id="A0A1E4TLL2"/>
<dbReference type="CDD" id="cd01389">
    <property type="entry name" value="HMG-box_ROX1-like"/>
    <property type="match status" value="1"/>
</dbReference>
<keyword evidence="4" id="KW-0539">Nucleus</keyword>
<dbReference type="Pfam" id="PF00505">
    <property type="entry name" value="HMG_box"/>
    <property type="match status" value="1"/>
</dbReference>
<evidence type="ECO:0000256" key="1">
    <source>
        <dbReference type="ARBA" id="ARBA00023015"/>
    </source>
</evidence>
<dbReference type="GO" id="GO:0000978">
    <property type="term" value="F:RNA polymerase II cis-regulatory region sequence-specific DNA binding"/>
    <property type="evidence" value="ECO:0007669"/>
    <property type="project" value="TreeGrafter"/>
</dbReference>
<sequence length="565" mass="62291">MPPDSPPAPSTSAHHIDSDNDVQSNSSADDQSVPDASDLSPDDEQKIEKISQELGLVATPSRTNKIPRPRNAFILFRQYNYIRVQANHPDKNLPDISKIVGQLWKELDPKEKAVWHRLSLKEKKAHEEKFPEYKYRPRRQYRASRDETFAPYDDTRAPRSIAKAGSAVNTWNQLPNCNSLARYHSSHPPVVATASSAPAPIGASSTAPASVAQYPFHPHFQPGRPPSPPNSSGASAHMHGSHASVYPETVSRWPSRVGYAPYPAYPPESIPFQPSPYTMHSVQPGFMPHNASQTHQPHIMAQQAAGPIFWHSRSRADFPPYPTSAQLSPSYAKQEQNRLPPLHSASTVSSDGCGNFTLPPMHPLSDKGSRTASPPLTTPHLRTSPLYRLIAEIDAVTVAPAAASGKLVALESNTADQSTQEFIQKLMQSVPHLVHLDGREYLKNLRERSQTPTNGLTEQGAFIEQVLAVHYMCADVMKALNSGNTVLVTGYVHSMSYQRYVQGVDATSLAKPFMNSLMPIAYVMTFNELASPSTETLPSGCKLFVMNRQSQSVDFCVQEIRSLLK</sequence>
<feature type="region of interest" description="Disordered" evidence="5">
    <location>
        <begin position="214"/>
        <end position="243"/>
    </location>
</feature>
<dbReference type="SUPFAM" id="SSF47095">
    <property type="entry name" value="HMG-box"/>
    <property type="match status" value="1"/>
</dbReference>
<feature type="compositionally biased region" description="Low complexity" evidence="5">
    <location>
        <begin position="230"/>
        <end position="243"/>
    </location>
</feature>
<protein>
    <recommendedName>
        <fullName evidence="6">HMG box domain-containing protein</fullName>
    </recommendedName>
</protein>
<proteinExistence type="predicted"/>
<organism evidence="7 8">
    <name type="scientific">Tortispora caseinolytica NRRL Y-17796</name>
    <dbReference type="NCBI Taxonomy" id="767744"/>
    <lineage>
        <taxon>Eukaryota</taxon>
        <taxon>Fungi</taxon>
        <taxon>Dikarya</taxon>
        <taxon>Ascomycota</taxon>
        <taxon>Saccharomycotina</taxon>
        <taxon>Trigonopsidomycetes</taxon>
        <taxon>Trigonopsidales</taxon>
        <taxon>Trigonopsidaceae</taxon>
        <taxon>Tortispora</taxon>
    </lineage>
</organism>
<dbReference type="PROSITE" id="PS50118">
    <property type="entry name" value="HMG_BOX_2"/>
    <property type="match status" value="1"/>
</dbReference>
<feature type="compositionally biased region" description="Polar residues" evidence="5">
    <location>
        <begin position="21"/>
        <end position="30"/>
    </location>
</feature>
<dbReference type="GO" id="GO:0005634">
    <property type="term" value="C:nucleus"/>
    <property type="evidence" value="ECO:0007669"/>
    <property type="project" value="UniProtKB-UniRule"/>
</dbReference>